<dbReference type="Gene3D" id="3.90.226.10">
    <property type="entry name" value="2-enoyl-CoA Hydratase, Chain A, domain 1"/>
    <property type="match status" value="1"/>
</dbReference>
<dbReference type="PROSITE" id="PS00166">
    <property type="entry name" value="ENOYL_COA_HYDRATASE"/>
    <property type="match status" value="1"/>
</dbReference>
<dbReference type="NCBIfam" id="NF006588">
    <property type="entry name" value="PRK09120.1"/>
    <property type="match status" value="1"/>
</dbReference>
<keyword evidence="5" id="KW-1185">Reference proteome</keyword>
<dbReference type="GO" id="GO:0016829">
    <property type="term" value="F:lyase activity"/>
    <property type="evidence" value="ECO:0007669"/>
    <property type="project" value="UniProtKB-KW"/>
</dbReference>
<organism evidence="4 5">
    <name type="scientific">Acidiferrimicrobium australe</name>
    <dbReference type="NCBI Taxonomy" id="2664430"/>
    <lineage>
        <taxon>Bacteria</taxon>
        <taxon>Bacillati</taxon>
        <taxon>Actinomycetota</taxon>
        <taxon>Acidimicrobiia</taxon>
        <taxon>Acidimicrobiales</taxon>
        <taxon>Acidimicrobiaceae</taxon>
        <taxon>Acidiferrimicrobium</taxon>
    </lineage>
</organism>
<gene>
    <name evidence="4" type="ORF">GHK86_16720</name>
</gene>
<dbReference type="PANTHER" id="PTHR42964">
    <property type="entry name" value="ENOYL-COA HYDRATASE"/>
    <property type="match status" value="1"/>
</dbReference>
<dbReference type="EMBL" id="WJHE01000963">
    <property type="protein sequence ID" value="MST34356.1"/>
    <property type="molecule type" value="Genomic_DNA"/>
</dbReference>
<evidence type="ECO:0000313" key="5">
    <source>
        <dbReference type="Proteomes" id="UP000437736"/>
    </source>
</evidence>
<protein>
    <submittedName>
        <fullName evidence="4">p-hydroxycinnamoyl CoA hydratase/lyase</fullName>
        <ecNumber evidence="4">4.1.2.41</ecNumber>
        <ecNumber evidence="4">4.2.1.101</ecNumber>
    </submittedName>
</protein>
<proteinExistence type="inferred from homology"/>
<evidence type="ECO:0000256" key="2">
    <source>
        <dbReference type="RuleBase" id="RU003707"/>
    </source>
</evidence>
<dbReference type="Proteomes" id="UP000437736">
    <property type="component" value="Unassembled WGS sequence"/>
</dbReference>
<feature type="compositionally biased region" description="Polar residues" evidence="3">
    <location>
        <begin position="34"/>
        <end position="43"/>
    </location>
</feature>
<keyword evidence="4" id="KW-0456">Lyase</keyword>
<evidence type="ECO:0000256" key="3">
    <source>
        <dbReference type="SAM" id="MobiDB-lite"/>
    </source>
</evidence>
<evidence type="ECO:0000256" key="1">
    <source>
        <dbReference type="ARBA" id="ARBA00005254"/>
    </source>
</evidence>
<dbReference type="EC" id="4.1.2.41" evidence="4"/>
<dbReference type="InterPro" id="IPR051683">
    <property type="entry name" value="Enoyl-CoA_Hydratase/Isomerase"/>
</dbReference>
<dbReference type="InterPro" id="IPR018376">
    <property type="entry name" value="Enoyl-CoA_hyd/isom_CS"/>
</dbReference>
<comment type="similarity">
    <text evidence="1 2">Belongs to the enoyl-CoA hydratase/isomerase family.</text>
</comment>
<dbReference type="InterPro" id="IPR029045">
    <property type="entry name" value="ClpP/crotonase-like_dom_sf"/>
</dbReference>
<dbReference type="EC" id="4.2.1.101" evidence="4"/>
<dbReference type="Pfam" id="PF00378">
    <property type="entry name" value="ECH_1"/>
    <property type="match status" value="1"/>
</dbReference>
<evidence type="ECO:0000313" key="4">
    <source>
        <dbReference type="EMBL" id="MST34356.1"/>
    </source>
</evidence>
<dbReference type="PANTHER" id="PTHR42964:SF1">
    <property type="entry name" value="POLYKETIDE BIOSYNTHESIS ENOYL-COA HYDRATASE PKSH-RELATED"/>
    <property type="match status" value="1"/>
</dbReference>
<dbReference type="Gene3D" id="6.10.250.2850">
    <property type="match status" value="1"/>
</dbReference>
<dbReference type="InterPro" id="IPR001753">
    <property type="entry name" value="Enoyl-CoA_hydra/iso"/>
</dbReference>
<comment type="caution">
    <text evidence="4">The sequence shown here is derived from an EMBL/GenBank/DDBJ whole genome shotgun (WGS) entry which is preliminary data.</text>
</comment>
<dbReference type="CDD" id="cd06558">
    <property type="entry name" value="crotonase-like"/>
    <property type="match status" value="1"/>
</dbReference>
<accession>A0ABW9QXU3</accession>
<sequence length="327" mass="36436">MLVRIRGYSPRSRRHDGRAGTVEPACRPSEERTPNVTSQQPERTWTAPEGTVRIEFEGPVAWLYFNRPEKRNAMSPTLNREMLAALDLLEGEDEARVVVLTGAGESWSAGMDLKEYFRDVEQAPPHVEVQARRDSAEWQWRRLIHYSKPTIAMVNGWCFGGAFTPLVCCDLAIAAENAVFGLSEVNWGIPPGGLVSRALAETVPSRDALWFIMTGETFDGVRAAEMRLVNEAVPAERLRERTLEVAQKLASLNLRVLRAAKVGYKKARLMSWDEAEDYLYAKLDQAVLGDPEGGKQQGLTQFLDAKTFRPGLGAYERAADAAVTEGR</sequence>
<feature type="region of interest" description="Disordered" evidence="3">
    <location>
        <begin position="1"/>
        <end position="45"/>
    </location>
</feature>
<name>A0ABW9QXU3_9ACTN</name>
<reference evidence="4 5" key="1">
    <citation type="submission" date="2019-11" db="EMBL/GenBank/DDBJ databases">
        <title>Acidiferrimicrobium australis gen. nov., sp. nov., an acidophilic and obligately heterotrophic, member of the Actinobacteria that catalyses dissimilatory oxido- reduction of iron isolated from metal-rich acidic water in Chile.</title>
        <authorList>
            <person name="Gonzalez D."/>
            <person name="Huber K."/>
            <person name="Hedrich S."/>
            <person name="Rojas-Villalobos C."/>
            <person name="Quatrini R."/>
            <person name="Dinamarca M.A."/>
            <person name="Schwarz A."/>
            <person name="Canales C."/>
            <person name="Nancucheo I."/>
        </authorList>
    </citation>
    <scope>NUCLEOTIDE SEQUENCE [LARGE SCALE GENOMIC DNA]</scope>
    <source>
        <strain evidence="4 5">USS-CCA1</strain>
    </source>
</reference>
<dbReference type="SUPFAM" id="SSF52096">
    <property type="entry name" value="ClpP/crotonase"/>
    <property type="match status" value="1"/>
</dbReference>